<gene>
    <name evidence="1" type="ORF">QE207_05170</name>
</gene>
<evidence type="ECO:0000313" key="2">
    <source>
        <dbReference type="Proteomes" id="UP001177597"/>
    </source>
</evidence>
<dbReference type="AlphaFoldDB" id="A0AA95GGM9"/>
<protein>
    <submittedName>
        <fullName evidence="1">Uncharacterized protein</fullName>
    </submittedName>
</protein>
<dbReference type="RefSeq" id="WP_280629683.1">
    <property type="nucleotide sequence ID" value="NZ_CP123498.1"/>
</dbReference>
<evidence type="ECO:0000313" key="1">
    <source>
        <dbReference type="EMBL" id="WGL95978.1"/>
    </source>
</evidence>
<dbReference type="EMBL" id="CP123498">
    <property type="protein sequence ID" value="WGL95978.1"/>
    <property type="molecule type" value="Genomic_DNA"/>
</dbReference>
<sequence>MRNKITKKIKFLEDEPLCGFRKDTEYKIKYEDEDYYLIERRAHNLCLLEKVDNPFDYEIIIERHEEQKTSALDYRIKIHSEYKYIEQQQTEKEIVTQGHPHAELMAIAAEIAKTKYSWETCFQCRYINHKGETDGWKQMEVGTPFESSMEYRLKPRTIKIGNREINAPECVPLQMGQHYVYLSLANVPRYWELVWGNTPKEQEILKDGLVFLTKEDAIAAAELIIELLRGDA</sequence>
<proteinExistence type="predicted"/>
<dbReference type="Proteomes" id="UP001177597">
    <property type="component" value="Chromosome"/>
</dbReference>
<accession>A0AA95GGM9</accession>
<reference evidence="1" key="1">
    <citation type="submission" date="2023-04" db="EMBL/GenBank/DDBJ databases">
        <title>Genome dynamics across the evolutionary transition to endosymbiosis.</title>
        <authorList>
            <person name="Siozios S."/>
            <person name="Nadal-Jimenez P."/>
            <person name="Azagi T."/>
            <person name="Sprong H."/>
            <person name="Frost C.L."/>
            <person name="Parratt S.R."/>
            <person name="Taylor G."/>
            <person name="Brettell L."/>
            <person name="Lew K.C."/>
            <person name="Croft L."/>
            <person name="King K.C."/>
            <person name="Brockhurst M.A."/>
            <person name="Hypsa V."/>
            <person name="Novakova E."/>
            <person name="Darby A.C."/>
            <person name="Hurst G.D.D."/>
        </authorList>
    </citation>
    <scope>NUCLEOTIDE SEQUENCE</scope>
    <source>
        <strain evidence="1">AIh</strain>
    </source>
</reference>
<name>A0AA95GGM9_9GAMM</name>
<organism evidence="1 2">
    <name type="scientific">Arsenophonus nasoniae</name>
    <name type="common">son-killer infecting Nasonia vitripennis</name>
    <dbReference type="NCBI Taxonomy" id="638"/>
    <lineage>
        <taxon>Bacteria</taxon>
        <taxon>Pseudomonadati</taxon>
        <taxon>Pseudomonadota</taxon>
        <taxon>Gammaproteobacteria</taxon>
        <taxon>Enterobacterales</taxon>
        <taxon>Morganellaceae</taxon>
        <taxon>Arsenophonus</taxon>
    </lineage>
</organism>